<evidence type="ECO:0000256" key="1">
    <source>
        <dbReference type="SAM" id="Phobius"/>
    </source>
</evidence>
<keyword evidence="1" id="KW-0472">Membrane</keyword>
<dbReference type="RefSeq" id="WP_085819186.1">
    <property type="nucleotide sequence ID" value="NZ_FWFU01000006.1"/>
</dbReference>
<proteinExistence type="predicted"/>
<evidence type="ECO:0008006" key="4">
    <source>
        <dbReference type="Google" id="ProtNLM"/>
    </source>
</evidence>
<dbReference type="EMBL" id="FWFU01000006">
    <property type="protein sequence ID" value="SLN64702.1"/>
    <property type="molecule type" value="Genomic_DNA"/>
</dbReference>
<keyword evidence="1" id="KW-1133">Transmembrane helix</keyword>
<name>A0A1X6ZXM2_9RHOB</name>
<evidence type="ECO:0000313" key="3">
    <source>
        <dbReference type="Proteomes" id="UP000193207"/>
    </source>
</evidence>
<organism evidence="2 3">
    <name type="scientific">Roseovarius halotolerans</name>
    <dbReference type="NCBI Taxonomy" id="505353"/>
    <lineage>
        <taxon>Bacteria</taxon>
        <taxon>Pseudomonadati</taxon>
        <taxon>Pseudomonadota</taxon>
        <taxon>Alphaproteobacteria</taxon>
        <taxon>Rhodobacterales</taxon>
        <taxon>Roseobacteraceae</taxon>
        <taxon>Roseovarius</taxon>
    </lineage>
</organism>
<dbReference type="OrthoDB" id="5195601at2"/>
<protein>
    <recommendedName>
        <fullName evidence="4">Transmembrane protein</fullName>
    </recommendedName>
</protein>
<keyword evidence="1" id="KW-0812">Transmembrane</keyword>
<feature type="transmembrane region" description="Helical" evidence="1">
    <location>
        <begin position="82"/>
        <end position="100"/>
    </location>
</feature>
<keyword evidence="3" id="KW-1185">Reference proteome</keyword>
<feature type="transmembrane region" description="Helical" evidence="1">
    <location>
        <begin position="112"/>
        <end position="133"/>
    </location>
</feature>
<dbReference type="Proteomes" id="UP000193207">
    <property type="component" value="Unassembled WGS sequence"/>
</dbReference>
<feature type="transmembrane region" description="Helical" evidence="1">
    <location>
        <begin position="41"/>
        <end position="62"/>
    </location>
</feature>
<gene>
    <name evidence="2" type="ORF">ROH8110_03627</name>
</gene>
<evidence type="ECO:0000313" key="2">
    <source>
        <dbReference type="EMBL" id="SLN64702.1"/>
    </source>
</evidence>
<sequence>MSKAIHPIAGTVALMTILSFWLATAWSEAFAGEQAVTTVKTLVPYGFFVLIPALMAAGGSGFRLGKRMRGPLIDAKKKRMPFIAANGILILIPSALYLSFKAQAGAFDMEFYVIQAIELIAGAANITLLSLNMRDGLRLSRRRARRPDASGA</sequence>
<dbReference type="AlphaFoldDB" id="A0A1X6ZXM2"/>
<reference evidence="2 3" key="1">
    <citation type="submission" date="2017-03" db="EMBL/GenBank/DDBJ databases">
        <authorList>
            <person name="Afonso C.L."/>
            <person name="Miller P.J."/>
            <person name="Scott M.A."/>
            <person name="Spackman E."/>
            <person name="Goraichik I."/>
            <person name="Dimitrov K.M."/>
            <person name="Suarez D.L."/>
            <person name="Swayne D.E."/>
        </authorList>
    </citation>
    <scope>NUCLEOTIDE SEQUENCE [LARGE SCALE GENOMIC DNA]</scope>
    <source>
        <strain evidence="2 3">CECT 8110</strain>
    </source>
</reference>
<accession>A0A1X6ZXM2</accession>